<evidence type="ECO:0000313" key="2">
    <source>
        <dbReference type="Proteomes" id="UP001469553"/>
    </source>
</evidence>
<organism evidence="1 2">
    <name type="scientific">Ameca splendens</name>
    <dbReference type="NCBI Taxonomy" id="208324"/>
    <lineage>
        <taxon>Eukaryota</taxon>
        <taxon>Metazoa</taxon>
        <taxon>Chordata</taxon>
        <taxon>Craniata</taxon>
        <taxon>Vertebrata</taxon>
        <taxon>Euteleostomi</taxon>
        <taxon>Actinopterygii</taxon>
        <taxon>Neopterygii</taxon>
        <taxon>Teleostei</taxon>
        <taxon>Neoteleostei</taxon>
        <taxon>Acanthomorphata</taxon>
        <taxon>Ovalentaria</taxon>
        <taxon>Atherinomorphae</taxon>
        <taxon>Cyprinodontiformes</taxon>
        <taxon>Goodeidae</taxon>
        <taxon>Ameca</taxon>
    </lineage>
</organism>
<dbReference type="EMBL" id="JAHRIP010022480">
    <property type="protein sequence ID" value="MEQ2289208.1"/>
    <property type="molecule type" value="Genomic_DNA"/>
</dbReference>
<protein>
    <submittedName>
        <fullName evidence="1">Uncharacterized protein</fullName>
    </submittedName>
</protein>
<name>A0ABV0Y5Z9_9TELE</name>
<feature type="non-terminal residue" evidence="1">
    <location>
        <position position="1"/>
    </location>
</feature>
<accession>A0ABV0Y5Z9</accession>
<sequence length="95" mass="10523">IPERDARLLALIARVLSQQPVLGSYLSGYTVARHPIAHLPVHPQPSVALPSVSSWKKTKQMLSQHKPLRHPKPVNLIISCSPSLDFHLHPQICSS</sequence>
<comment type="caution">
    <text evidence="1">The sequence shown here is derived from an EMBL/GenBank/DDBJ whole genome shotgun (WGS) entry which is preliminary data.</text>
</comment>
<keyword evidence="2" id="KW-1185">Reference proteome</keyword>
<gene>
    <name evidence="1" type="ORF">AMECASPLE_030587</name>
</gene>
<reference evidence="1 2" key="1">
    <citation type="submission" date="2021-06" db="EMBL/GenBank/DDBJ databases">
        <authorList>
            <person name="Palmer J.M."/>
        </authorList>
    </citation>
    <scope>NUCLEOTIDE SEQUENCE [LARGE SCALE GENOMIC DNA]</scope>
    <source>
        <strain evidence="1 2">AS_MEX2019</strain>
        <tissue evidence="1">Muscle</tissue>
    </source>
</reference>
<proteinExistence type="predicted"/>
<evidence type="ECO:0000313" key="1">
    <source>
        <dbReference type="EMBL" id="MEQ2289208.1"/>
    </source>
</evidence>
<dbReference type="Proteomes" id="UP001469553">
    <property type="component" value="Unassembled WGS sequence"/>
</dbReference>